<organism evidence="1 2">
    <name type="scientific">Trapa natans</name>
    <name type="common">Water chestnut</name>
    <dbReference type="NCBI Taxonomy" id="22666"/>
    <lineage>
        <taxon>Eukaryota</taxon>
        <taxon>Viridiplantae</taxon>
        <taxon>Streptophyta</taxon>
        <taxon>Embryophyta</taxon>
        <taxon>Tracheophyta</taxon>
        <taxon>Spermatophyta</taxon>
        <taxon>Magnoliopsida</taxon>
        <taxon>eudicotyledons</taxon>
        <taxon>Gunneridae</taxon>
        <taxon>Pentapetalae</taxon>
        <taxon>rosids</taxon>
        <taxon>malvids</taxon>
        <taxon>Myrtales</taxon>
        <taxon>Lythraceae</taxon>
        <taxon>Trapa</taxon>
    </lineage>
</organism>
<proteinExistence type="predicted"/>
<dbReference type="Proteomes" id="UP001346149">
    <property type="component" value="Unassembled WGS sequence"/>
</dbReference>
<comment type="caution">
    <text evidence="1">The sequence shown here is derived from an EMBL/GenBank/DDBJ whole genome shotgun (WGS) entry which is preliminary data.</text>
</comment>
<dbReference type="InterPro" id="IPR025322">
    <property type="entry name" value="PADRE_dom"/>
</dbReference>
<dbReference type="EMBL" id="JAXQNO010000003">
    <property type="protein sequence ID" value="KAK4801706.1"/>
    <property type="molecule type" value="Genomic_DNA"/>
</dbReference>
<evidence type="ECO:0000313" key="2">
    <source>
        <dbReference type="Proteomes" id="UP001346149"/>
    </source>
</evidence>
<evidence type="ECO:0000313" key="1">
    <source>
        <dbReference type="EMBL" id="KAK4801706.1"/>
    </source>
</evidence>
<accession>A0AAN7RKW4</accession>
<name>A0AAN7RKW4_TRANT</name>
<reference evidence="1 2" key="1">
    <citation type="journal article" date="2023" name="Hortic Res">
        <title>Pangenome of water caltrop reveals structural variations and asymmetric subgenome divergence after allopolyploidization.</title>
        <authorList>
            <person name="Zhang X."/>
            <person name="Chen Y."/>
            <person name="Wang L."/>
            <person name="Yuan Y."/>
            <person name="Fang M."/>
            <person name="Shi L."/>
            <person name="Lu R."/>
            <person name="Comes H.P."/>
            <person name="Ma Y."/>
            <person name="Chen Y."/>
            <person name="Huang G."/>
            <person name="Zhou Y."/>
            <person name="Zheng Z."/>
            <person name="Qiu Y."/>
        </authorList>
    </citation>
    <scope>NUCLEOTIDE SEQUENCE [LARGE SCALE GENOMIC DNA]</scope>
    <source>
        <strain evidence="1">F231</strain>
    </source>
</reference>
<gene>
    <name evidence="1" type="ORF">SAY86_022193</name>
</gene>
<sequence>MGNCLSPEQFGTNHSDECAKNLHHCSTVKLLLCDGMLQEFHRPVRAEEVLSKWPECFICCSESMFIGSAVPRIHEEEELQVGQIYFLMPLSRSRDPLSLQEICALATKASLALKRHQYQRL</sequence>
<dbReference type="PANTHER" id="PTHR33052">
    <property type="entry name" value="DUF4228 DOMAIN PROTEIN-RELATED"/>
    <property type="match status" value="1"/>
</dbReference>
<protein>
    <submittedName>
        <fullName evidence="1">Uncharacterized protein</fullName>
    </submittedName>
</protein>
<dbReference type="AlphaFoldDB" id="A0AAN7RKW4"/>
<dbReference type="Pfam" id="PF14009">
    <property type="entry name" value="PADRE"/>
    <property type="match status" value="1"/>
</dbReference>
<keyword evidence="2" id="KW-1185">Reference proteome</keyword>